<dbReference type="InterPro" id="IPR036249">
    <property type="entry name" value="Thioredoxin-like_sf"/>
</dbReference>
<feature type="compositionally biased region" description="Low complexity" evidence="1">
    <location>
        <begin position="165"/>
        <end position="182"/>
    </location>
</feature>
<dbReference type="Gene3D" id="3.40.30.10">
    <property type="entry name" value="Glutaredoxin"/>
    <property type="match status" value="1"/>
</dbReference>
<evidence type="ECO:0000259" key="2">
    <source>
        <dbReference type="Pfam" id="PF13511"/>
    </source>
</evidence>
<dbReference type="InterPro" id="IPR025392">
    <property type="entry name" value="DUF4124"/>
</dbReference>
<gene>
    <name evidence="3" type="ORF">CARN7_1532</name>
</gene>
<dbReference type="SUPFAM" id="SSF52833">
    <property type="entry name" value="Thioredoxin-like"/>
    <property type="match status" value="1"/>
</dbReference>
<comment type="caution">
    <text evidence="3">The sequence shown here is derived from an EMBL/GenBank/DDBJ whole genome shotgun (WGS) entry which is preliminary data.</text>
</comment>
<feature type="region of interest" description="Disordered" evidence="1">
    <location>
        <begin position="149"/>
        <end position="190"/>
    </location>
</feature>
<dbReference type="AlphaFoldDB" id="E6QU15"/>
<dbReference type="Pfam" id="PF13511">
    <property type="entry name" value="DUF4124"/>
    <property type="match status" value="1"/>
</dbReference>
<reference evidence="3" key="1">
    <citation type="submission" date="2009-10" db="EMBL/GenBank/DDBJ databases">
        <title>Diversity of trophic interactions inside an arsenic-rich microbial ecosystem.</title>
        <authorList>
            <person name="Bertin P.N."/>
            <person name="Heinrich-Salmeron A."/>
            <person name="Pelletier E."/>
            <person name="Goulhen-Chollet F."/>
            <person name="Arsene-Ploetze F."/>
            <person name="Gallien S."/>
            <person name="Calteau A."/>
            <person name="Vallenet D."/>
            <person name="Casiot C."/>
            <person name="Chane-Woon-Ming B."/>
            <person name="Giloteaux L."/>
            <person name="Barakat M."/>
            <person name="Bonnefoy V."/>
            <person name="Bruneel O."/>
            <person name="Chandler M."/>
            <person name="Cleiss J."/>
            <person name="Duran R."/>
            <person name="Elbaz-Poulichet F."/>
            <person name="Fonknechten N."/>
            <person name="Lauga B."/>
            <person name="Mornico D."/>
            <person name="Ortet P."/>
            <person name="Schaeffer C."/>
            <person name="Siguier P."/>
            <person name="Alexander Thil Smith A."/>
            <person name="Van Dorsselaer A."/>
            <person name="Weissenbach J."/>
            <person name="Medigue C."/>
            <person name="Le Paslier D."/>
        </authorList>
    </citation>
    <scope>NUCLEOTIDE SEQUENCE</scope>
</reference>
<accession>E6QU15</accession>
<name>E6QU15_9ZZZZ</name>
<dbReference type="CDD" id="cd02976">
    <property type="entry name" value="NrdH"/>
    <property type="match status" value="1"/>
</dbReference>
<evidence type="ECO:0000313" key="3">
    <source>
        <dbReference type="EMBL" id="CBI10737.1"/>
    </source>
</evidence>
<organism evidence="3">
    <name type="scientific">mine drainage metagenome</name>
    <dbReference type="NCBI Taxonomy" id="410659"/>
    <lineage>
        <taxon>unclassified sequences</taxon>
        <taxon>metagenomes</taxon>
        <taxon>ecological metagenomes</taxon>
    </lineage>
</organism>
<feature type="domain" description="DUF4124" evidence="2">
    <location>
        <begin position="12"/>
        <end position="47"/>
    </location>
</feature>
<evidence type="ECO:0000256" key="1">
    <source>
        <dbReference type="SAM" id="MobiDB-lite"/>
    </source>
</evidence>
<protein>
    <recommendedName>
        <fullName evidence="2">DUF4124 domain-containing protein</fullName>
    </recommendedName>
</protein>
<proteinExistence type="predicted"/>
<sequence length="190" mass="20619">MKMLMRLIVMLCSLMTVSAQATEMYRWTDQNGVVNYSNEPPPGHVQGVKKTDITPNVIDGQGSYNLKMSMKKSPVVLFSGDCGAACREAKALLDKRGIPYTLRDPDKDKTVAAALGETSDHIHLPDLKVGNHLLKGFETKQWNDALDAAQYPRHPMPGGQRDTFPPVSSSSTSTGDTAASPAQFSDRAAP</sequence>
<dbReference type="EMBL" id="CABR01000102">
    <property type="protein sequence ID" value="CBI10737.1"/>
    <property type="molecule type" value="Genomic_DNA"/>
</dbReference>